<evidence type="ECO:0000313" key="2">
    <source>
        <dbReference type="Proteomes" id="UP001153076"/>
    </source>
</evidence>
<keyword evidence="2" id="KW-1185">Reference proteome</keyword>
<dbReference type="Proteomes" id="UP001153076">
    <property type="component" value="Unassembled WGS sequence"/>
</dbReference>
<sequence>MHILWLVDQLMEALPSGMLLVVWEHGFFYAKDSISSYRKVHDLLKRPCSGRGSQGGHWWKSVDTAKTGKKKCLELLLQRSLQVRKLMSVRQRFPLALGYLLSEEIRLFRNWRFEEVSGQDKYPGLPTRVNGESIRVWDDRWVPGPLLSKMVGSKPEGCTLKWVSEIIDREQSCWDEHLVRSAMMLCDSELILQLPVVRDVFLAPMEILDLDQLRLYVAVMWEEGTSRGLVRPLMVPAAMVDNDSNRKRLGEAGNSQGRQD</sequence>
<proteinExistence type="predicted"/>
<accession>A0A9Q1KPA2</accession>
<organism evidence="1 2">
    <name type="scientific">Carnegiea gigantea</name>
    <dbReference type="NCBI Taxonomy" id="171969"/>
    <lineage>
        <taxon>Eukaryota</taxon>
        <taxon>Viridiplantae</taxon>
        <taxon>Streptophyta</taxon>
        <taxon>Embryophyta</taxon>
        <taxon>Tracheophyta</taxon>
        <taxon>Spermatophyta</taxon>
        <taxon>Magnoliopsida</taxon>
        <taxon>eudicotyledons</taxon>
        <taxon>Gunneridae</taxon>
        <taxon>Pentapetalae</taxon>
        <taxon>Caryophyllales</taxon>
        <taxon>Cactineae</taxon>
        <taxon>Cactaceae</taxon>
        <taxon>Cactoideae</taxon>
        <taxon>Echinocereeae</taxon>
        <taxon>Carnegiea</taxon>
    </lineage>
</organism>
<reference evidence="1" key="1">
    <citation type="submission" date="2022-04" db="EMBL/GenBank/DDBJ databases">
        <title>Carnegiea gigantea Genome sequencing and assembly v2.</title>
        <authorList>
            <person name="Copetti D."/>
            <person name="Sanderson M.J."/>
            <person name="Burquez A."/>
            <person name="Wojciechowski M.F."/>
        </authorList>
    </citation>
    <scope>NUCLEOTIDE SEQUENCE</scope>
    <source>
        <strain evidence="1">SGP5-SGP5p</strain>
        <tissue evidence="1">Aerial part</tissue>
    </source>
</reference>
<gene>
    <name evidence="1" type="ORF">Cgig2_019332</name>
</gene>
<name>A0A9Q1KPA2_9CARY</name>
<comment type="caution">
    <text evidence="1">The sequence shown here is derived from an EMBL/GenBank/DDBJ whole genome shotgun (WGS) entry which is preliminary data.</text>
</comment>
<protein>
    <submittedName>
        <fullName evidence="1">Uncharacterized protein</fullName>
    </submittedName>
</protein>
<evidence type="ECO:0000313" key="1">
    <source>
        <dbReference type="EMBL" id="KAJ8446439.1"/>
    </source>
</evidence>
<dbReference type="AlphaFoldDB" id="A0A9Q1KPA2"/>
<dbReference type="EMBL" id="JAKOGI010000056">
    <property type="protein sequence ID" value="KAJ8446439.1"/>
    <property type="molecule type" value="Genomic_DNA"/>
</dbReference>